<proteinExistence type="inferred from homology"/>
<evidence type="ECO:0000313" key="9">
    <source>
        <dbReference type="Proteomes" id="UP001154078"/>
    </source>
</evidence>
<keyword evidence="4" id="KW-0735">Signal-anchor</keyword>
<dbReference type="PANTHER" id="PTHR23033:SF14">
    <property type="entry name" value="GLYCOPROTEIN-N-ACETYLGALACTOSAMINE 3-BETA-GALACTOSYLTRANSFERASE 1-RELATED"/>
    <property type="match status" value="1"/>
</dbReference>
<evidence type="ECO:0000256" key="7">
    <source>
        <dbReference type="SAM" id="Phobius"/>
    </source>
</evidence>
<reference evidence="8" key="1">
    <citation type="submission" date="2021-12" db="EMBL/GenBank/DDBJ databases">
        <authorList>
            <person name="King R."/>
        </authorList>
    </citation>
    <scope>NUCLEOTIDE SEQUENCE</scope>
</reference>
<dbReference type="EMBL" id="OV121135">
    <property type="protein sequence ID" value="CAH0554781.1"/>
    <property type="molecule type" value="Genomic_DNA"/>
</dbReference>
<keyword evidence="9" id="KW-1185">Reference proteome</keyword>
<dbReference type="Gene3D" id="3.90.550.50">
    <property type="match status" value="1"/>
</dbReference>
<comment type="similarity">
    <text evidence="2">Belongs to the glycosyltransferase 31 family. Beta3-Gal-T subfamily.</text>
</comment>
<evidence type="ECO:0000256" key="3">
    <source>
        <dbReference type="ARBA" id="ARBA00022692"/>
    </source>
</evidence>
<keyword evidence="3 7" id="KW-0812">Transmembrane</keyword>
<name>A0A9P0B1Y8_BRAAE</name>
<protein>
    <submittedName>
        <fullName evidence="8">Uncharacterized protein</fullName>
    </submittedName>
</protein>
<dbReference type="GO" id="GO:0016263">
    <property type="term" value="F:glycoprotein-N-acetylgalactosamine 3-beta-galactosyltransferase activity"/>
    <property type="evidence" value="ECO:0007669"/>
    <property type="project" value="TreeGrafter"/>
</dbReference>
<evidence type="ECO:0000256" key="2">
    <source>
        <dbReference type="ARBA" id="ARBA00006462"/>
    </source>
</evidence>
<dbReference type="InterPro" id="IPR026050">
    <property type="entry name" value="C1GALT1/C1GALT1_chp1"/>
</dbReference>
<evidence type="ECO:0000256" key="4">
    <source>
        <dbReference type="ARBA" id="ARBA00022968"/>
    </source>
</evidence>
<dbReference type="GO" id="GO:0016020">
    <property type="term" value="C:membrane"/>
    <property type="evidence" value="ECO:0007669"/>
    <property type="project" value="UniProtKB-SubCell"/>
</dbReference>
<comment type="subcellular location">
    <subcellularLocation>
        <location evidence="1">Membrane</location>
        <topology evidence="1">Single-pass type II membrane protein</topology>
    </subcellularLocation>
</comment>
<keyword evidence="5 7" id="KW-1133">Transmembrane helix</keyword>
<organism evidence="8 9">
    <name type="scientific">Brassicogethes aeneus</name>
    <name type="common">Rape pollen beetle</name>
    <name type="synonym">Meligethes aeneus</name>
    <dbReference type="NCBI Taxonomy" id="1431903"/>
    <lineage>
        <taxon>Eukaryota</taxon>
        <taxon>Metazoa</taxon>
        <taxon>Ecdysozoa</taxon>
        <taxon>Arthropoda</taxon>
        <taxon>Hexapoda</taxon>
        <taxon>Insecta</taxon>
        <taxon>Pterygota</taxon>
        <taxon>Neoptera</taxon>
        <taxon>Endopterygota</taxon>
        <taxon>Coleoptera</taxon>
        <taxon>Polyphaga</taxon>
        <taxon>Cucujiformia</taxon>
        <taxon>Nitidulidae</taxon>
        <taxon>Meligethinae</taxon>
        <taxon>Brassicogethes</taxon>
    </lineage>
</organism>
<dbReference type="OrthoDB" id="414175at2759"/>
<evidence type="ECO:0000313" key="8">
    <source>
        <dbReference type="EMBL" id="CAH0554781.1"/>
    </source>
</evidence>
<dbReference type="AlphaFoldDB" id="A0A9P0B1Y8"/>
<dbReference type="PANTHER" id="PTHR23033">
    <property type="entry name" value="BETA1,3-GALACTOSYLTRANSFERASE"/>
    <property type="match status" value="1"/>
</dbReference>
<keyword evidence="6 7" id="KW-0472">Membrane</keyword>
<gene>
    <name evidence="8" type="ORF">MELIAE_LOCUS6294</name>
</gene>
<evidence type="ECO:0000256" key="5">
    <source>
        <dbReference type="ARBA" id="ARBA00022989"/>
    </source>
</evidence>
<accession>A0A9P0B1Y8</accession>
<evidence type="ECO:0000256" key="6">
    <source>
        <dbReference type="ARBA" id="ARBA00023136"/>
    </source>
</evidence>
<feature type="transmembrane region" description="Helical" evidence="7">
    <location>
        <begin position="7"/>
        <end position="25"/>
    </location>
</feature>
<sequence length="375" mass="44298">MHLYFKLFLFSVGFVAGAFLAVVYVDLSSDKDVLIVKNQRPFVQYQYEDWFKKQGLRRENRLWDELRYENKSQYLESNYLFGKISVLCVILVKFERNVKAANETWAKGCNGIDLLYLQEKNRKLPGKRTKEKAPPVLLCNNLLTVPDKYDWVLVVYDDTFVIMENLRYFLAPLNAKQDYYLGHTVTFWSRDYNLGQAGYVISKGALDKLKSNLSEPDACFKDLIYYNKEDFYIGKQLGKLNISPSDTRDLNGLSTFFPYNWYHVFFPGETYFQLSKYPVKCCSERAISFNAIEGHKMYTYYYLFYTLQQFIDGKNGNIPLINKDPEDKVWKSFLKERNIPSDHITSYEYYKVWEDLVEDPNSFAKNLKREEHSDL</sequence>
<evidence type="ECO:0000256" key="1">
    <source>
        <dbReference type="ARBA" id="ARBA00004606"/>
    </source>
</evidence>
<dbReference type="Proteomes" id="UP001154078">
    <property type="component" value="Chromosome 4"/>
</dbReference>